<name>A0A1Y2D0Y9_9FUNG</name>
<dbReference type="Proteomes" id="UP000193920">
    <property type="component" value="Unassembled WGS sequence"/>
</dbReference>
<comment type="caution">
    <text evidence="1">The sequence shown here is derived from an EMBL/GenBank/DDBJ whole genome shotgun (WGS) entry which is preliminary data.</text>
</comment>
<dbReference type="AlphaFoldDB" id="A0A1Y2D0Y9"/>
<organism evidence="1 2">
    <name type="scientific">Neocallimastix californiae</name>
    <dbReference type="NCBI Taxonomy" id="1754190"/>
    <lineage>
        <taxon>Eukaryota</taxon>
        <taxon>Fungi</taxon>
        <taxon>Fungi incertae sedis</taxon>
        <taxon>Chytridiomycota</taxon>
        <taxon>Chytridiomycota incertae sedis</taxon>
        <taxon>Neocallimastigomycetes</taxon>
        <taxon>Neocallimastigales</taxon>
        <taxon>Neocallimastigaceae</taxon>
        <taxon>Neocallimastix</taxon>
    </lineage>
</organism>
<dbReference type="EMBL" id="MCOG01000093">
    <property type="protein sequence ID" value="ORY52265.1"/>
    <property type="molecule type" value="Genomic_DNA"/>
</dbReference>
<evidence type="ECO:0000313" key="2">
    <source>
        <dbReference type="Proteomes" id="UP000193920"/>
    </source>
</evidence>
<sequence>MLLLEKKKKERKEKQVKNRNKIIQFQKINNNIASTDSNQYKNYEKEKEESDGEGCIDNSTLIEVIPELQINELFLHWISLPNTQKILDKYLKKIRIKKEILNNIKYNYFNPYLQKFEASEKKRNELLDIQKFIFSIDIYKSSDRKNHLKNKNNNNISDTKIINNSNSNIDNKFKSITFNISNKNKDNKEIITLVKTSSRERRKLRKIDSSKNSYINNLSTSLRKRIFVI</sequence>
<keyword evidence="2" id="KW-1185">Reference proteome</keyword>
<protein>
    <submittedName>
        <fullName evidence="1">Uncharacterized protein</fullName>
    </submittedName>
</protein>
<gene>
    <name evidence="1" type="ORF">LY90DRAFT_508245</name>
</gene>
<accession>A0A1Y2D0Y9</accession>
<reference evidence="1 2" key="1">
    <citation type="submission" date="2016-08" db="EMBL/GenBank/DDBJ databases">
        <title>A Parts List for Fungal Cellulosomes Revealed by Comparative Genomics.</title>
        <authorList>
            <consortium name="DOE Joint Genome Institute"/>
            <person name="Haitjema C.H."/>
            <person name="Gilmore S.P."/>
            <person name="Henske J.K."/>
            <person name="Solomon K.V."/>
            <person name="De Groot R."/>
            <person name="Kuo A."/>
            <person name="Mondo S.J."/>
            <person name="Salamov A.A."/>
            <person name="Labutti K."/>
            <person name="Zhao Z."/>
            <person name="Chiniquy J."/>
            <person name="Barry K."/>
            <person name="Brewer H.M."/>
            <person name="Purvine S.O."/>
            <person name="Wright A.T."/>
            <person name="Boxma B."/>
            <person name="Van Alen T."/>
            <person name="Hackstein J.H."/>
            <person name="Baker S.E."/>
            <person name="Grigoriev I.V."/>
            <person name="O'Malley M.A."/>
        </authorList>
    </citation>
    <scope>NUCLEOTIDE SEQUENCE [LARGE SCALE GENOMIC DNA]</scope>
    <source>
        <strain evidence="1 2">G1</strain>
    </source>
</reference>
<proteinExistence type="predicted"/>
<evidence type="ECO:0000313" key="1">
    <source>
        <dbReference type="EMBL" id="ORY52265.1"/>
    </source>
</evidence>